<dbReference type="InterPro" id="IPR036372">
    <property type="entry name" value="BEACH_dom_sf"/>
</dbReference>
<dbReference type="Proteomes" id="UP001605036">
    <property type="component" value="Unassembled WGS sequence"/>
</dbReference>
<evidence type="ECO:0000256" key="1">
    <source>
        <dbReference type="ARBA" id="ARBA00022574"/>
    </source>
</evidence>
<dbReference type="PROSITE" id="PS50011">
    <property type="entry name" value="PROTEIN_KINASE_DOM"/>
    <property type="match status" value="1"/>
</dbReference>
<dbReference type="SMART" id="SM00320">
    <property type="entry name" value="WD40"/>
    <property type="match status" value="6"/>
</dbReference>
<feature type="repeat" description="WD" evidence="3">
    <location>
        <begin position="1680"/>
        <end position="1713"/>
    </location>
</feature>
<evidence type="ECO:0000259" key="6">
    <source>
        <dbReference type="PROSITE" id="PS50197"/>
    </source>
</evidence>
<dbReference type="Gene3D" id="1.10.1540.10">
    <property type="entry name" value="BEACH domain"/>
    <property type="match status" value="1"/>
</dbReference>
<evidence type="ECO:0000313" key="7">
    <source>
        <dbReference type="EMBL" id="KAL2641267.1"/>
    </source>
</evidence>
<feature type="region of interest" description="Disordered" evidence="4">
    <location>
        <begin position="176"/>
        <end position="200"/>
    </location>
</feature>
<feature type="compositionally biased region" description="Low complexity" evidence="4">
    <location>
        <begin position="1227"/>
        <end position="1238"/>
    </location>
</feature>
<comment type="caution">
    <text evidence="7">The sequence shown here is derived from an EMBL/GenBank/DDBJ whole genome shotgun (WGS) entry which is preliminary data.</text>
</comment>
<dbReference type="PANTHER" id="PTHR46866:SF1">
    <property type="entry name" value="GH12955P"/>
    <property type="match status" value="1"/>
</dbReference>
<dbReference type="SUPFAM" id="SSF81837">
    <property type="entry name" value="BEACH domain"/>
    <property type="match status" value="1"/>
</dbReference>
<reference evidence="7 8" key="1">
    <citation type="submission" date="2024-09" db="EMBL/GenBank/DDBJ databases">
        <title>Chromosome-scale assembly of Riccia fluitans.</title>
        <authorList>
            <person name="Paukszto L."/>
            <person name="Sawicki J."/>
            <person name="Karawczyk K."/>
            <person name="Piernik-Szablinska J."/>
            <person name="Szczecinska M."/>
            <person name="Mazdziarz M."/>
        </authorList>
    </citation>
    <scope>NUCLEOTIDE SEQUENCE [LARGE SCALE GENOMIC DNA]</scope>
    <source>
        <strain evidence="7">Rf_01</strain>
        <tissue evidence="7">Aerial parts of the thallus</tissue>
    </source>
</reference>
<dbReference type="InterPro" id="IPR011009">
    <property type="entry name" value="Kinase-like_dom_sf"/>
</dbReference>
<dbReference type="Pfam" id="PF00069">
    <property type="entry name" value="Pkinase"/>
    <property type="match status" value="1"/>
</dbReference>
<evidence type="ECO:0000259" key="5">
    <source>
        <dbReference type="PROSITE" id="PS50011"/>
    </source>
</evidence>
<dbReference type="PROSITE" id="PS00678">
    <property type="entry name" value="WD_REPEATS_1"/>
    <property type="match status" value="1"/>
</dbReference>
<dbReference type="PROSITE" id="PS50197">
    <property type="entry name" value="BEACH"/>
    <property type="match status" value="1"/>
</dbReference>
<dbReference type="InterPro" id="IPR000719">
    <property type="entry name" value="Prot_kinase_dom"/>
</dbReference>
<sequence length="1808" mass="199451">MVHQNRRTNGGLRLRRKREWRDAKDGSGSLSYQARALLYSAIPLVYIYGGDQKGGGPAGGKDTLRMTDYLSSLQLSLQSDFSERVLLLHGLSSSLSTPGSYVLFEVDLSSDSSSDGNEGAVQLVLQAIPSVCRVLDDESSPRSSDLEARERVGKNESKAPVQTEMQEIVQAFSTGLEKRRGSSGGEKEEETSENSLRAANSQDLSVSTGKIFEGEYGAWISSYLDLLAPGVVIIPASYDELVRAIKQLEGGHDYSIGEKKLFRPGPVCSELDDSTDRGTNCFKRPKSWVEYVVNAENSHTLEKSGHPNVAPVIGAFQGEKLLYLVYQAAPFTMESLLHFSPGALGGENCVRLIIFQILSGLEYFHEQGLTHGDLRPSTVLLTETRWCMITGFFKELLGRKQVDLQGSSTSCIEHGLDEKPHGCLSPLRSFTGLSSDWRGVVRRWWAGEISNYDYLLLLNKLAGRRWGEPGFHTVVPWVIDFSVKPEEGSSLGWRDLSKSKWRLAKGDEQLDFTYASAEMPHHVSDECLSELAVCIYKARRLPLQFLRRIVRSVYEPNEYPANMQRLYQWTPDECVPEFYCDSHIFESIHKGMNDLAVPSWAKDAEDFISLHKAALESERVSRQLHHWIDLTFGFKLSGKAAVEAKNVTLSTVGPNVPRSSGRRQLFFRPHPRRLSCKTADVVPEGVVGSPCRDVTNDNSLPGAVQTLESLEEVTSFSEAARYLSPVYNVSKFLKIKENKSAIGLRMEEPSPEAQRQQMAGAEVLDIHLPSPSLNIVTRLLNSKDSGLYKELVESFYVQVDDLDNEASQESSMRRAEGYKHTGHGNEDIFSAGCLIAQLYLQKPLFDPVTANAYHIHGHLPDQLNFLPPPVRSLVECTLEKDPLRRPSASVLLQSRFFSPIVRAAYYFLAPLSLLQGRAHRLEYVAALARQGAFLSMGHAAVEICTPTCISLIVPPYEDIDVDAVVFLIAKLLRALKKHQVKKFLVPVFQKLLQSQECLPLKVALLQVPLIKEIWGVAGTPSYLQFIHPSVLASLRRSPLRTLTIAASKVLVSMCVDLGVPVTLHQTVLPLLQAFGRDITPDHMEVMVGIGEQLGEKPVKKHLIPPLRNIITTNVEFLISEKPGPAHSWRLLAMVDALAVLDRLKNVVSPEKFSRELIQGPRNVYMKVLLQQQLPPSLLQCAAKALLLVCDYIGAEATVSHVVPQLKQLFDGLAFAGKLEGGPENGKSSLRSSTGLTGLEKPSETARTSRVQDKPIQSLISGVRSGGNFPLSLKESTKAEEDIVLVHILYPGLASLVGIERLRQALATWLLLEQALLKHYSWKWERSDVTASKKLEKPLSPESSYGTLNPANLLLDGVGWSVPQSQVVKWSKSPASCQRVTDKAKNTFDTNVTEDESSWSWVVSRESLLGVESFGRIGVGFGLAQDDQTWDLSSTIVHSWKAHTGHIKATIIAEDETTIYTAGGGPRGGSVVRQWKLSTCECITEYTGHEEAVNDVCVLPGGRRVASCDGTLHIWDAQTGQRVALFDESSNQPSLQSRTPSASSEHLRQNSGFGENGKVNPDVHNISGAAAPSNSLTASLTGGGVYTCVHGLEVEERLLTGMVNGSLRFFDIVESRQLHFWRCEPVETSLTSFVSAIASSGQGETREGRKYSSNSSWIAVGFGSGMCRLVDYRSGSVVSQWRAHEGFITKLTVLEERYLVASSLDKTLSLWDLRRSVSPERLQVYRGHKRGIAGFAMKGRDILSAAGSKIGLSSLSYQVGVKQTILQPHKLFSPDPANRLLSNISTITVLPFSRLFLIGTDDGCIKICS</sequence>
<dbReference type="Pfam" id="PF02138">
    <property type="entry name" value="Beach"/>
    <property type="match status" value="1"/>
</dbReference>
<evidence type="ECO:0000256" key="3">
    <source>
        <dbReference type="PROSITE-ProRule" id="PRU00221"/>
    </source>
</evidence>
<keyword evidence="2" id="KW-0677">Repeat</keyword>
<dbReference type="EMBL" id="JBHFFA010000002">
    <property type="protein sequence ID" value="KAL2641267.1"/>
    <property type="molecule type" value="Genomic_DNA"/>
</dbReference>
<dbReference type="InterPro" id="IPR019775">
    <property type="entry name" value="WD40_repeat_CS"/>
</dbReference>
<evidence type="ECO:0000256" key="2">
    <source>
        <dbReference type="ARBA" id="ARBA00022737"/>
    </source>
</evidence>
<dbReference type="Gene3D" id="2.130.10.10">
    <property type="entry name" value="YVTN repeat-like/Quinoprotein amine dehydrogenase"/>
    <property type="match status" value="2"/>
</dbReference>
<dbReference type="InterPro" id="IPR036322">
    <property type="entry name" value="WD40_repeat_dom_sf"/>
</dbReference>
<feature type="domain" description="Protein kinase" evidence="5">
    <location>
        <begin position="205"/>
        <end position="628"/>
    </location>
</feature>
<proteinExistence type="predicted"/>
<feature type="compositionally biased region" description="Polar residues" evidence="4">
    <location>
        <begin position="1527"/>
        <end position="1552"/>
    </location>
</feature>
<feature type="repeat" description="WD" evidence="3">
    <location>
        <begin position="1485"/>
        <end position="1524"/>
    </location>
</feature>
<keyword evidence="8" id="KW-1185">Reference proteome</keyword>
<dbReference type="Pfam" id="PF00400">
    <property type="entry name" value="WD40"/>
    <property type="match status" value="1"/>
</dbReference>
<feature type="region of interest" description="Disordered" evidence="4">
    <location>
        <begin position="1221"/>
        <end position="1251"/>
    </location>
</feature>
<name>A0ABD1Z4J3_9MARC</name>
<evidence type="ECO:0000313" key="8">
    <source>
        <dbReference type="Proteomes" id="UP001605036"/>
    </source>
</evidence>
<feature type="domain" description="BEACH" evidence="6">
    <location>
        <begin position="429"/>
        <end position="703"/>
    </location>
</feature>
<dbReference type="SMART" id="SM00220">
    <property type="entry name" value="S_TKc"/>
    <property type="match status" value="1"/>
</dbReference>
<dbReference type="SMART" id="SM01026">
    <property type="entry name" value="Beach"/>
    <property type="match status" value="1"/>
</dbReference>
<dbReference type="InterPro" id="IPR001680">
    <property type="entry name" value="WD40_rpt"/>
</dbReference>
<evidence type="ECO:0000256" key="4">
    <source>
        <dbReference type="SAM" id="MobiDB-lite"/>
    </source>
</evidence>
<dbReference type="PROSITE" id="PS50082">
    <property type="entry name" value="WD_REPEATS_2"/>
    <property type="match status" value="2"/>
</dbReference>
<dbReference type="PANTHER" id="PTHR46866">
    <property type="entry name" value="GH12955P"/>
    <property type="match status" value="1"/>
</dbReference>
<gene>
    <name evidence="7" type="ORF">R1flu_008854</name>
</gene>
<dbReference type="InterPro" id="IPR015943">
    <property type="entry name" value="WD40/YVTN_repeat-like_dom_sf"/>
</dbReference>
<dbReference type="SUPFAM" id="SSF56112">
    <property type="entry name" value="Protein kinase-like (PK-like)"/>
    <property type="match status" value="2"/>
</dbReference>
<dbReference type="CDD" id="cd06071">
    <property type="entry name" value="Beach"/>
    <property type="match status" value="1"/>
</dbReference>
<dbReference type="Gene3D" id="1.10.510.10">
    <property type="entry name" value="Transferase(Phosphotransferase) domain 1"/>
    <property type="match status" value="2"/>
</dbReference>
<dbReference type="InterPro" id="IPR000409">
    <property type="entry name" value="BEACH_dom"/>
</dbReference>
<organism evidence="7 8">
    <name type="scientific">Riccia fluitans</name>
    <dbReference type="NCBI Taxonomy" id="41844"/>
    <lineage>
        <taxon>Eukaryota</taxon>
        <taxon>Viridiplantae</taxon>
        <taxon>Streptophyta</taxon>
        <taxon>Embryophyta</taxon>
        <taxon>Marchantiophyta</taxon>
        <taxon>Marchantiopsida</taxon>
        <taxon>Marchantiidae</taxon>
        <taxon>Marchantiales</taxon>
        <taxon>Ricciaceae</taxon>
        <taxon>Riccia</taxon>
    </lineage>
</organism>
<feature type="region of interest" description="Disordered" evidence="4">
    <location>
        <begin position="1527"/>
        <end position="1557"/>
    </location>
</feature>
<feature type="region of interest" description="Disordered" evidence="4">
    <location>
        <begin position="136"/>
        <end position="164"/>
    </location>
</feature>
<feature type="compositionally biased region" description="Basic and acidic residues" evidence="4">
    <location>
        <begin position="136"/>
        <end position="157"/>
    </location>
</feature>
<protein>
    <submittedName>
        <fullName evidence="7">Uncharacterized protein</fullName>
    </submittedName>
</protein>
<keyword evidence="1 3" id="KW-0853">WD repeat</keyword>
<accession>A0ABD1Z4J3</accession>
<dbReference type="SUPFAM" id="SSF50978">
    <property type="entry name" value="WD40 repeat-like"/>
    <property type="match status" value="1"/>
</dbReference>
<dbReference type="Gene3D" id="1.25.10.10">
    <property type="entry name" value="Leucine-rich Repeat Variant"/>
    <property type="match status" value="1"/>
</dbReference>
<dbReference type="InterPro" id="IPR011989">
    <property type="entry name" value="ARM-like"/>
</dbReference>